<dbReference type="Proteomes" id="UP000070700">
    <property type="component" value="Unassembled WGS sequence"/>
</dbReference>
<name>A0A194XR96_MOLSC</name>
<sequence>MFCSSLRKRPAWASLPATLLSLRDPTWKETTLEAQDLQIPVPRQHQRGQVDLFNIILLSASDMQASADAIARVEQLYHKTGGRNIGVIFLLQEKPPQGNTTANFMELQMALQNLEIPIVPLATISNLQTTLSAFQRQLFLSRSSAASASPPNPAMSLLPYCSTGHIPEHARHVLSDLCHSIPDLAQAAMTRDGQMGLRQWFSDSMPQVAEELIAFWEQEFVVD</sequence>
<dbReference type="EMBL" id="KQ947406">
    <property type="protein sequence ID" value="KUJ22713.1"/>
    <property type="molecule type" value="Genomic_DNA"/>
</dbReference>
<dbReference type="KEGG" id="psco:LY89DRAFT_728832"/>
<accession>A0A194XR96</accession>
<dbReference type="RefSeq" id="XP_018077068.1">
    <property type="nucleotide sequence ID" value="XM_018219310.1"/>
</dbReference>
<dbReference type="AlphaFoldDB" id="A0A194XR96"/>
<protein>
    <submittedName>
        <fullName evidence="1">Uncharacterized protein</fullName>
    </submittedName>
</protein>
<dbReference type="OrthoDB" id="2129069at2759"/>
<reference evidence="1 2" key="1">
    <citation type="submission" date="2015-10" db="EMBL/GenBank/DDBJ databases">
        <title>Full genome of DAOMC 229536 Phialocephala scopiformis, a fungal endophyte of spruce producing the potent anti-insectan compound rugulosin.</title>
        <authorList>
            <consortium name="DOE Joint Genome Institute"/>
            <person name="Walker A.K."/>
            <person name="Frasz S.L."/>
            <person name="Seifert K.A."/>
            <person name="Miller J.D."/>
            <person name="Mondo S.J."/>
            <person name="Labutti K."/>
            <person name="Lipzen A."/>
            <person name="Dockter R."/>
            <person name="Kennedy M."/>
            <person name="Grigoriev I.V."/>
            <person name="Spatafora J.W."/>
        </authorList>
    </citation>
    <scope>NUCLEOTIDE SEQUENCE [LARGE SCALE GENOMIC DNA]</scope>
    <source>
        <strain evidence="1 2">CBS 120377</strain>
    </source>
</reference>
<organism evidence="1 2">
    <name type="scientific">Mollisia scopiformis</name>
    <name type="common">Conifer needle endophyte fungus</name>
    <name type="synonym">Phialocephala scopiformis</name>
    <dbReference type="NCBI Taxonomy" id="149040"/>
    <lineage>
        <taxon>Eukaryota</taxon>
        <taxon>Fungi</taxon>
        <taxon>Dikarya</taxon>
        <taxon>Ascomycota</taxon>
        <taxon>Pezizomycotina</taxon>
        <taxon>Leotiomycetes</taxon>
        <taxon>Helotiales</taxon>
        <taxon>Mollisiaceae</taxon>
        <taxon>Mollisia</taxon>
    </lineage>
</organism>
<keyword evidence="2" id="KW-1185">Reference proteome</keyword>
<dbReference type="InParanoid" id="A0A194XR96"/>
<evidence type="ECO:0000313" key="2">
    <source>
        <dbReference type="Proteomes" id="UP000070700"/>
    </source>
</evidence>
<evidence type="ECO:0000313" key="1">
    <source>
        <dbReference type="EMBL" id="KUJ22713.1"/>
    </source>
</evidence>
<dbReference type="GeneID" id="28829036"/>
<proteinExistence type="predicted"/>
<gene>
    <name evidence="1" type="ORF">LY89DRAFT_728832</name>
</gene>